<dbReference type="InterPro" id="IPR003423">
    <property type="entry name" value="OMP_efflux"/>
</dbReference>
<dbReference type="Gene3D" id="1.20.1600.10">
    <property type="entry name" value="Outer membrane efflux proteins (OEP)"/>
    <property type="match status" value="1"/>
</dbReference>
<dbReference type="Pfam" id="PF02321">
    <property type="entry name" value="OEP"/>
    <property type="match status" value="1"/>
</dbReference>
<dbReference type="PANTHER" id="PTHR30203:SF20">
    <property type="entry name" value="MULTIDRUG RESISTANCE OUTER MEMBRANE PROTEIN MDTP-RELATED"/>
    <property type="match status" value="1"/>
</dbReference>
<protein>
    <recommendedName>
        <fullName evidence="12">TolC family protein</fullName>
    </recommendedName>
</protein>
<evidence type="ECO:0000256" key="6">
    <source>
        <dbReference type="ARBA" id="ARBA00023136"/>
    </source>
</evidence>
<keyword evidence="5 9" id="KW-0732">Signal</keyword>
<comment type="caution">
    <text evidence="10">The sequence shown here is derived from an EMBL/GenBank/DDBJ whole genome shotgun (WGS) entry which is preliminary data.</text>
</comment>
<dbReference type="PANTHER" id="PTHR30203">
    <property type="entry name" value="OUTER MEMBRANE CATION EFFLUX PROTEIN"/>
    <property type="match status" value="1"/>
</dbReference>
<name>A0A4U0PMR6_9NEIS</name>
<dbReference type="Proteomes" id="UP000310016">
    <property type="component" value="Unassembled WGS sequence"/>
</dbReference>
<keyword evidence="8" id="KW-0449">Lipoprotein</keyword>
<evidence type="ECO:0008006" key="12">
    <source>
        <dbReference type="Google" id="ProtNLM"/>
    </source>
</evidence>
<reference evidence="10 11" key="1">
    <citation type="submission" date="2019-04" db="EMBL/GenBank/DDBJ databases">
        <title>Chitiniphilus eburnea sp. nov., a novel chitinolytic bacterium isolated from aquaculture sludge.</title>
        <authorList>
            <person name="Sheng M."/>
        </authorList>
    </citation>
    <scope>NUCLEOTIDE SEQUENCE [LARGE SCALE GENOMIC DNA]</scope>
    <source>
        <strain evidence="10 11">HX-2-15</strain>
    </source>
</reference>
<dbReference type="GO" id="GO:0015562">
    <property type="term" value="F:efflux transmembrane transporter activity"/>
    <property type="evidence" value="ECO:0007669"/>
    <property type="project" value="InterPro"/>
</dbReference>
<dbReference type="Gene3D" id="2.20.200.10">
    <property type="entry name" value="Outer membrane efflux proteins (OEP)"/>
    <property type="match status" value="1"/>
</dbReference>
<evidence type="ECO:0000256" key="2">
    <source>
        <dbReference type="ARBA" id="ARBA00007613"/>
    </source>
</evidence>
<comment type="similarity">
    <text evidence="2">Belongs to the outer membrane factor (OMF) (TC 1.B.17) family.</text>
</comment>
<evidence type="ECO:0000313" key="10">
    <source>
        <dbReference type="EMBL" id="TJZ68592.1"/>
    </source>
</evidence>
<accession>A0A4U0PMR6</accession>
<keyword evidence="6" id="KW-0472">Membrane</keyword>
<evidence type="ECO:0000313" key="11">
    <source>
        <dbReference type="Proteomes" id="UP000310016"/>
    </source>
</evidence>
<evidence type="ECO:0000256" key="3">
    <source>
        <dbReference type="ARBA" id="ARBA00022452"/>
    </source>
</evidence>
<feature type="signal peptide" evidence="9">
    <location>
        <begin position="1"/>
        <end position="23"/>
    </location>
</feature>
<comment type="subcellular location">
    <subcellularLocation>
        <location evidence="1">Membrane</location>
    </subcellularLocation>
</comment>
<keyword evidence="3" id="KW-1134">Transmembrane beta strand</keyword>
<evidence type="ECO:0000256" key="7">
    <source>
        <dbReference type="ARBA" id="ARBA00023139"/>
    </source>
</evidence>
<sequence>MNNRYSNKIPTLGLLALLLAGCAAIPPDDATVAERDLAGAGLAKSIRLAREGWPDAQWWTRYGDPQLDALIQRALKDSPDLATAQARIRQAQSTQAITEANGGANVTLDGTVDRQYISGTGLFPPPLGGAWYTEGKVGINASYDFDWWGKHRSQIAASLGEVNARRAEEKQAELTIATTVAQSYFALQADWARVATLQQARDAQARLTEGRAKRVARGLDPANARVRAEGDLAAIDAQIAAHRTRLRNGSRANARSASPAIRRP</sequence>
<keyword evidence="7" id="KW-0564">Palmitate</keyword>
<feature type="non-terminal residue" evidence="10">
    <location>
        <position position="264"/>
    </location>
</feature>
<gene>
    <name evidence="10" type="ORF">FAZ21_15395</name>
</gene>
<dbReference type="PROSITE" id="PS51257">
    <property type="entry name" value="PROKAR_LIPOPROTEIN"/>
    <property type="match status" value="1"/>
</dbReference>
<keyword evidence="11" id="KW-1185">Reference proteome</keyword>
<proteinExistence type="inferred from homology"/>
<evidence type="ECO:0000256" key="4">
    <source>
        <dbReference type="ARBA" id="ARBA00022692"/>
    </source>
</evidence>
<dbReference type="SUPFAM" id="SSF56954">
    <property type="entry name" value="Outer membrane efflux proteins (OEP)"/>
    <property type="match status" value="1"/>
</dbReference>
<evidence type="ECO:0000256" key="9">
    <source>
        <dbReference type="SAM" id="SignalP"/>
    </source>
</evidence>
<feature type="chain" id="PRO_5020307291" description="TolC family protein" evidence="9">
    <location>
        <begin position="24"/>
        <end position="264"/>
    </location>
</feature>
<dbReference type="InterPro" id="IPR010131">
    <property type="entry name" value="MdtP/NodT-like"/>
</dbReference>
<evidence type="ECO:0000256" key="8">
    <source>
        <dbReference type="ARBA" id="ARBA00023288"/>
    </source>
</evidence>
<keyword evidence="4" id="KW-0812">Transmembrane</keyword>
<evidence type="ECO:0000256" key="5">
    <source>
        <dbReference type="ARBA" id="ARBA00022729"/>
    </source>
</evidence>
<evidence type="ECO:0000256" key="1">
    <source>
        <dbReference type="ARBA" id="ARBA00004370"/>
    </source>
</evidence>
<organism evidence="10 11">
    <name type="scientific">Chitiniphilus eburneus</name>
    <dbReference type="NCBI Taxonomy" id="2571148"/>
    <lineage>
        <taxon>Bacteria</taxon>
        <taxon>Pseudomonadati</taxon>
        <taxon>Pseudomonadota</taxon>
        <taxon>Betaproteobacteria</taxon>
        <taxon>Neisseriales</taxon>
        <taxon>Chitinibacteraceae</taxon>
        <taxon>Chitiniphilus</taxon>
    </lineage>
</organism>
<dbReference type="GO" id="GO:0016020">
    <property type="term" value="C:membrane"/>
    <property type="evidence" value="ECO:0007669"/>
    <property type="project" value="UniProtKB-SubCell"/>
</dbReference>
<dbReference type="AlphaFoldDB" id="A0A4U0PMR6"/>
<dbReference type="EMBL" id="SUMF01000023">
    <property type="protein sequence ID" value="TJZ68592.1"/>
    <property type="molecule type" value="Genomic_DNA"/>
</dbReference>